<evidence type="ECO:0000256" key="2">
    <source>
        <dbReference type="ARBA" id="ARBA00023125"/>
    </source>
</evidence>
<name>A0A1N7PEX6_9PROT</name>
<keyword evidence="2" id="KW-0238">DNA-binding</keyword>
<dbReference type="OrthoDB" id="9800350at2"/>
<dbReference type="STRING" id="80876.SAMN05421779_106271"/>
<keyword evidence="1" id="KW-0805">Transcription regulation</keyword>
<proteinExistence type="predicted"/>
<gene>
    <name evidence="5" type="ORF">SAMN05421779_106271</name>
</gene>
<dbReference type="AlphaFoldDB" id="A0A1N7PEX6"/>
<dbReference type="PANTHER" id="PTHR33204:SF29">
    <property type="entry name" value="TRANSCRIPTIONAL REGULATOR"/>
    <property type="match status" value="1"/>
</dbReference>
<dbReference type="InterPro" id="IPR002577">
    <property type="entry name" value="HTH_HxlR"/>
</dbReference>
<reference evidence="5 6" key="1">
    <citation type="submission" date="2017-01" db="EMBL/GenBank/DDBJ databases">
        <authorList>
            <person name="Mah S.A."/>
            <person name="Swanson W.J."/>
            <person name="Moy G.W."/>
            <person name="Vacquier V.D."/>
        </authorList>
    </citation>
    <scope>NUCLEOTIDE SEQUENCE [LARGE SCALE GENOMIC DNA]</scope>
    <source>
        <strain evidence="5 6">DSM 11589</strain>
    </source>
</reference>
<evidence type="ECO:0000256" key="3">
    <source>
        <dbReference type="ARBA" id="ARBA00023163"/>
    </source>
</evidence>
<keyword evidence="6" id="KW-1185">Reference proteome</keyword>
<dbReference type="PROSITE" id="PS51118">
    <property type="entry name" value="HTH_HXLR"/>
    <property type="match status" value="1"/>
</dbReference>
<keyword evidence="3" id="KW-0804">Transcription</keyword>
<dbReference type="InterPro" id="IPR036388">
    <property type="entry name" value="WH-like_DNA-bd_sf"/>
</dbReference>
<dbReference type="Pfam" id="PF01638">
    <property type="entry name" value="HxlR"/>
    <property type="match status" value="1"/>
</dbReference>
<accession>A0A1N7PEX6</accession>
<evidence type="ECO:0000313" key="5">
    <source>
        <dbReference type="EMBL" id="SIT09141.1"/>
    </source>
</evidence>
<dbReference type="EMBL" id="FTOA01000006">
    <property type="protein sequence ID" value="SIT09141.1"/>
    <property type="molecule type" value="Genomic_DNA"/>
</dbReference>
<dbReference type="Proteomes" id="UP000185678">
    <property type="component" value="Unassembled WGS sequence"/>
</dbReference>
<dbReference type="Gene3D" id="1.10.10.10">
    <property type="entry name" value="Winged helix-like DNA-binding domain superfamily/Winged helix DNA-binding domain"/>
    <property type="match status" value="1"/>
</dbReference>
<dbReference type="RefSeq" id="WP_076401565.1">
    <property type="nucleotide sequence ID" value="NZ_FTOA01000006.1"/>
</dbReference>
<dbReference type="SUPFAM" id="SSF46785">
    <property type="entry name" value="Winged helix' DNA-binding domain"/>
    <property type="match status" value="1"/>
</dbReference>
<dbReference type="GO" id="GO:0003677">
    <property type="term" value="F:DNA binding"/>
    <property type="evidence" value="ECO:0007669"/>
    <property type="project" value="UniProtKB-KW"/>
</dbReference>
<evidence type="ECO:0000313" key="6">
    <source>
        <dbReference type="Proteomes" id="UP000185678"/>
    </source>
</evidence>
<organism evidence="5 6">
    <name type="scientific">Insolitispirillum peregrinum</name>
    <dbReference type="NCBI Taxonomy" id="80876"/>
    <lineage>
        <taxon>Bacteria</taxon>
        <taxon>Pseudomonadati</taxon>
        <taxon>Pseudomonadota</taxon>
        <taxon>Alphaproteobacteria</taxon>
        <taxon>Rhodospirillales</taxon>
        <taxon>Novispirillaceae</taxon>
        <taxon>Insolitispirillum</taxon>
    </lineage>
</organism>
<sequence>MARTRHARLDCAPGCPVEGTLQMIDGKWKGVVLFHLLSGTMRFNELRRQLTNCTQRMLTRQLRELEADGLVHREVYPEVPPRVEYSLTARGRTLEPVLLALKAWGEDHVIAPEIPAGEVELTLVPG</sequence>
<feature type="domain" description="HTH hxlR-type" evidence="4">
    <location>
        <begin position="15"/>
        <end position="113"/>
    </location>
</feature>
<dbReference type="InterPro" id="IPR036390">
    <property type="entry name" value="WH_DNA-bd_sf"/>
</dbReference>
<evidence type="ECO:0000256" key="1">
    <source>
        <dbReference type="ARBA" id="ARBA00023015"/>
    </source>
</evidence>
<evidence type="ECO:0000259" key="4">
    <source>
        <dbReference type="PROSITE" id="PS51118"/>
    </source>
</evidence>
<dbReference type="PANTHER" id="PTHR33204">
    <property type="entry name" value="TRANSCRIPTIONAL REGULATOR, MARR FAMILY"/>
    <property type="match status" value="1"/>
</dbReference>
<protein>
    <submittedName>
        <fullName evidence="5">Transcriptional regulator, HxlR family</fullName>
    </submittedName>
</protein>